<proteinExistence type="predicted"/>
<evidence type="ECO:0008006" key="3">
    <source>
        <dbReference type="Google" id="ProtNLM"/>
    </source>
</evidence>
<name>A0ABQ3N397_9BACI</name>
<evidence type="ECO:0000313" key="2">
    <source>
        <dbReference type="Proteomes" id="UP000637074"/>
    </source>
</evidence>
<dbReference type="InterPro" id="IPR032585">
    <property type="entry name" value="DUF4912"/>
</dbReference>
<organism evidence="1 2">
    <name type="scientific">Neobacillus kokaensis</name>
    <dbReference type="NCBI Taxonomy" id="2759023"/>
    <lineage>
        <taxon>Bacteria</taxon>
        <taxon>Bacillati</taxon>
        <taxon>Bacillota</taxon>
        <taxon>Bacilli</taxon>
        <taxon>Bacillales</taxon>
        <taxon>Bacillaceae</taxon>
        <taxon>Neobacillus</taxon>
    </lineage>
</organism>
<sequence>MIKDIIKLRKDGLSFRKIATELNTTVGKVQYRWNKWAASEESKSIRESGLSEIEVENSLERMEQHSFVASKGELNTRLVTASKVVLFWDISAIANKVIQSYFNVRFTELVSVIRIYDVTDLIFDGTNAHHFYEITVPYQNGHWFVKGLAANRSFVAELGVLLPASGFFPLFRSNCVQTPKLELSGNLLSHDQLEMLRYEARPPKWKDHVSTYSYYGGEKDLEEKNG</sequence>
<dbReference type="Pfam" id="PF16258">
    <property type="entry name" value="DUF4912"/>
    <property type="match status" value="1"/>
</dbReference>
<protein>
    <recommendedName>
        <fullName evidence="3">DUF4912 domain-containing protein</fullName>
    </recommendedName>
</protein>
<reference evidence="1 2" key="1">
    <citation type="journal article" date="2022" name="Int. J. Syst. Evol. Microbiol.">
        <title>Neobacillus kokaensis sp. nov., isolated from soil.</title>
        <authorList>
            <person name="Yuki K."/>
            <person name="Matsubara H."/>
            <person name="Yamaguchi S."/>
        </authorList>
    </citation>
    <scope>NUCLEOTIDE SEQUENCE [LARGE SCALE GENOMIC DNA]</scope>
    <source>
        <strain evidence="1 2">LOB 377</strain>
    </source>
</reference>
<evidence type="ECO:0000313" key="1">
    <source>
        <dbReference type="EMBL" id="GHH97000.1"/>
    </source>
</evidence>
<accession>A0ABQ3N397</accession>
<dbReference type="RefSeq" id="WP_191269474.1">
    <property type="nucleotide sequence ID" value="NZ_BNDS01000002.1"/>
</dbReference>
<dbReference type="Proteomes" id="UP000637074">
    <property type="component" value="Unassembled WGS sequence"/>
</dbReference>
<comment type="caution">
    <text evidence="1">The sequence shown here is derived from an EMBL/GenBank/DDBJ whole genome shotgun (WGS) entry which is preliminary data.</text>
</comment>
<gene>
    <name evidence="1" type="ORF">AM1BK_05430</name>
</gene>
<keyword evidence="2" id="KW-1185">Reference proteome</keyword>
<dbReference type="EMBL" id="BNDS01000002">
    <property type="protein sequence ID" value="GHH97000.1"/>
    <property type="molecule type" value="Genomic_DNA"/>
</dbReference>